<evidence type="ECO:0000256" key="1">
    <source>
        <dbReference type="SAM" id="Phobius"/>
    </source>
</evidence>
<keyword evidence="1" id="KW-0472">Membrane</keyword>
<keyword evidence="3" id="KW-1185">Reference proteome</keyword>
<dbReference type="AlphaFoldDB" id="A0A1G7SBN7"/>
<keyword evidence="1" id="KW-0812">Transmembrane</keyword>
<dbReference type="Proteomes" id="UP000198863">
    <property type="component" value="Unassembled WGS sequence"/>
</dbReference>
<reference evidence="3" key="1">
    <citation type="submission" date="2016-10" db="EMBL/GenBank/DDBJ databases">
        <authorList>
            <person name="Varghese N."/>
            <person name="Submissions S."/>
        </authorList>
    </citation>
    <scope>NUCLEOTIDE SEQUENCE [LARGE SCALE GENOMIC DNA]</scope>
    <source>
        <strain evidence="3">DSM 44526</strain>
    </source>
</reference>
<gene>
    <name evidence="2" type="ORF">SAMN05660324_1952</name>
</gene>
<dbReference type="RefSeq" id="WP_091061986.1">
    <property type="nucleotide sequence ID" value="NZ_FNCF01000003.1"/>
</dbReference>
<protein>
    <submittedName>
        <fullName evidence="2">Uncharacterized protein</fullName>
    </submittedName>
</protein>
<dbReference type="OrthoDB" id="3787642at2"/>
<proteinExistence type="predicted"/>
<sequence>MRPRLADLVLEAAVCPAAPPGVQVYADQITSWVKWAVLAVLAICFFASVGMLIWGRATHHPRGARLGMDGILICVVGAILYVVGYVIVQSIVGTGC</sequence>
<organism evidence="2 3">
    <name type="scientific">Klenkia brasiliensis</name>
    <dbReference type="NCBI Taxonomy" id="333142"/>
    <lineage>
        <taxon>Bacteria</taxon>
        <taxon>Bacillati</taxon>
        <taxon>Actinomycetota</taxon>
        <taxon>Actinomycetes</taxon>
        <taxon>Geodermatophilales</taxon>
        <taxon>Geodermatophilaceae</taxon>
        <taxon>Klenkia</taxon>
    </lineage>
</organism>
<evidence type="ECO:0000313" key="3">
    <source>
        <dbReference type="Proteomes" id="UP000198863"/>
    </source>
</evidence>
<dbReference type="EMBL" id="FNCF01000003">
    <property type="protein sequence ID" value="SDG20312.1"/>
    <property type="molecule type" value="Genomic_DNA"/>
</dbReference>
<feature type="transmembrane region" description="Helical" evidence="1">
    <location>
        <begin position="36"/>
        <end position="54"/>
    </location>
</feature>
<evidence type="ECO:0000313" key="2">
    <source>
        <dbReference type="EMBL" id="SDG20312.1"/>
    </source>
</evidence>
<name>A0A1G7SBN7_9ACTN</name>
<keyword evidence="1" id="KW-1133">Transmembrane helix</keyword>
<accession>A0A1G7SBN7</accession>
<feature type="transmembrane region" description="Helical" evidence="1">
    <location>
        <begin position="66"/>
        <end position="88"/>
    </location>
</feature>